<gene>
    <name evidence="1" type="ORF">KSP39_PZI000172</name>
</gene>
<name>A0AAP0BZT2_9ASPA</name>
<evidence type="ECO:0000313" key="2">
    <source>
        <dbReference type="Proteomes" id="UP001418222"/>
    </source>
</evidence>
<dbReference type="AlphaFoldDB" id="A0AAP0BZT2"/>
<organism evidence="1 2">
    <name type="scientific">Platanthera zijinensis</name>
    <dbReference type="NCBI Taxonomy" id="2320716"/>
    <lineage>
        <taxon>Eukaryota</taxon>
        <taxon>Viridiplantae</taxon>
        <taxon>Streptophyta</taxon>
        <taxon>Embryophyta</taxon>
        <taxon>Tracheophyta</taxon>
        <taxon>Spermatophyta</taxon>
        <taxon>Magnoliopsida</taxon>
        <taxon>Liliopsida</taxon>
        <taxon>Asparagales</taxon>
        <taxon>Orchidaceae</taxon>
        <taxon>Orchidoideae</taxon>
        <taxon>Orchideae</taxon>
        <taxon>Orchidinae</taxon>
        <taxon>Platanthera</taxon>
    </lineage>
</organism>
<reference evidence="1 2" key="1">
    <citation type="journal article" date="2022" name="Nat. Plants">
        <title>Genomes of leafy and leafless Platanthera orchids illuminate the evolution of mycoheterotrophy.</title>
        <authorList>
            <person name="Li M.H."/>
            <person name="Liu K.W."/>
            <person name="Li Z."/>
            <person name="Lu H.C."/>
            <person name="Ye Q.L."/>
            <person name="Zhang D."/>
            <person name="Wang J.Y."/>
            <person name="Li Y.F."/>
            <person name="Zhong Z.M."/>
            <person name="Liu X."/>
            <person name="Yu X."/>
            <person name="Liu D.K."/>
            <person name="Tu X.D."/>
            <person name="Liu B."/>
            <person name="Hao Y."/>
            <person name="Liao X.Y."/>
            <person name="Jiang Y.T."/>
            <person name="Sun W.H."/>
            <person name="Chen J."/>
            <person name="Chen Y.Q."/>
            <person name="Ai Y."/>
            <person name="Zhai J.W."/>
            <person name="Wu S.S."/>
            <person name="Zhou Z."/>
            <person name="Hsiao Y.Y."/>
            <person name="Wu W.L."/>
            <person name="Chen Y.Y."/>
            <person name="Lin Y.F."/>
            <person name="Hsu J.L."/>
            <person name="Li C.Y."/>
            <person name="Wang Z.W."/>
            <person name="Zhao X."/>
            <person name="Zhong W.Y."/>
            <person name="Ma X.K."/>
            <person name="Ma L."/>
            <person name="Huang J."/>
            <person name="Chen G.Z."/>
            <person name="Huang M.Z."/>
            <person name="Huang L."/>
            <person name="Peng D.H."/>
            <person name="Luo Y.B."/>
            <person name="Zou S.Q."/>
            <person name="Chen S.P."/>
            <person name="Lan S."/>
            <person name="Tsai W.C."/>
            <person name="Van de Peer Y."/>
            <person name="Liu Z.J."/>
        </authorList>
    </citation>
    <scope>NUCLEOTIDE SEQUENCE [LARGE SCALE GENOMIC DNA]</scope>
    <source>
        <strain evidence="1">Lor287</strain>
    </source>
</reference>
<proteinExistence type="predicted"/>
<sequence length="114" mass="12191">MRMVIVGKPDLITELVRLIGERQAEVMDAGLRCLMRLIGEDLPISLLPPSLGEGGSSPAAPEVVIDVADDCPDDLVVDPPPAETEDVPEILVVVSAFRAVPEPPLETGRGKERE</sequence>
<accession>A0AAP0BZT2</accession>
<protein>
    <submittedName>
        <fullName evidence="1">Uncharacterized protein</fullName>
    </submittedName>
</protein>
<keyword evidence="2" id="KW-1185">Reference proteome</keyword>
<dbReference type="Proteomes" id="UP001418222">
    <property type="component" value="Unassembled WGS sequence"/>
</dbReference>
<dbReference type="EMBL" id="JBBWWQ010000001">
    <property type="protein sequence ID" value="KAK8956592.1"/>
    <property type="molecule type" value="Genomic_DNA"/>
</dbReference>
<evidence type="ECO:0000313" key="1">
    <source>
        <dbReference type="EMBL" id="KAK8956592.1"/>
    </source>
</evidence>
<comment type="caution">
    <text evidence="1">The sequence shown here is derived from an EMBL/GenBank/DDBJ whole genome shotgun (WGS) entry which is preliminary data.</text>
</comment>